<accession>A0AA38UG35</accession>
<gene>
    <name evidence="1" type="ORF">F5878DRAFT_676801</name>
</gene>
<name>A0AA38UG35_9AGAR</name>
<dbReference type="AlphaFoldDB" id="A0AA38UG35"/>
<evidence type="ECO:0000313" key="1">
    <source>
        <dbReference type="EMBL" id="KAJ3839880.1"/>
    </source>
</evidence>
<reference evidence="1" key="1">
    <citation type="submission" date="2022-08" db="EMBL/GenBank/DDBJ databases">
        <authorList>
            <consortium name="DOE Joint Genome Institute"/>
            <person name="Min B."/>
            <person name="Riley R."/>
            <person name="Sierra-Patev S."/>
            <person name="Naranjo-Ortiz M."/>
            <person name="Looney B."/>
            <person name="Konkel Z."/>
            <person name="Slot J.C."/>
            <person name="Sakamoto Y."/>
            <person name="Steenwyk J.L."/>
            <person name="Rokas A."/>
            <person name="Carro J."/>
            <person name="Camarero S."/>
            <person name="Ferreira P."/>
            <person name="Molpeceres G."/>
            <person name="Ruiz-Duenas F.J."/>
            <person name="Serrano A."/>
            <person name="Henrissat B."/>
            <person name="Drula E."/>
            <person name="Hughes K.W."/>
            <person name="Mata J.L."/>
            <person name="Ishikawa N.K."/>
            <person name="Vargas-Isla R."/>
            <person name="Ushijima S."/>
            <person name="Smith C.A."/>
            <person name="Ahrendt S."/>
            <person name="Andreopoulos W."/>
            <person name="He G."/>
            <person name="Labutti K."/>
            <person name="Lipzen A."/>
            <person name="Ng V."/>
            <person name="Sandor L."/>
            <person name="Barry K."/>
            <person name="Martinez A.T."/>
            <person name="Xiao Y."/>
            <person name="Gibbons J.G."/>
            <person name="Terashima K."/>
            <person name="Hibbett D.S."/>
            <person name="Grigoriev I.V."/>
        </authorList>
    </citation>
    <scope>NUCLEOTIDE SEQUENCE</scope>
    <source>
        <strain evidence="1">TFB9207</strain>
    </source>
</reference>
<comment type="caution">
    <text evidence="1">The sequence shown here is derived from an EMBL/GenBank/DDBJ whole genome shotgun (WGS) entry which is preliminary data.</text>
</comment>
<proteinExistence type="predicted"/>
<protein>
    <submittedName>
        <fullName evidence="1">Uncharacterized protein</fullName>
    </submittedName>
</protein>
<organism evidence="1 2">
    <name type="scientific">Lentinula raphanica</name>
    <dbReference type="NCBI Taxonomy" id="153919"/>
    <lineage>
        <taxon>Eukaryota</taxon>
        <taxon>Fungi</taxon>
        <taxon>Dikarya</taxon>
        <taxon>Basidiomycota</taxon>
        <taxon>Agaricomycotina</taxon>
        <taxon>Agaricomycetes</taxon>
        <taxon>Agaricomycetidae</taxon>
        <taxon>Agaricales</taxon>
        <taxon>Marasmiineae</taxon>
        <taxon>Omphalotaceae</taxon>
        <taxon>Lentinula</taxon>
    </lineage>
</organism>
<dbReference type="Proteomes" id="UP001163846">
    <property type="component" value="Unassembled WGS sequence"/>
</dbReference>
<evidence type="ECO:0000313" key="2">
    <source>
        <dbReference type="Proteomes" id="UP001163846"/>
    </source>
</evidence>
<sequence>MEDIIHFDAILFPADGRSPSLVSLMTSPMTTTHHSSYTQNPTRMPHPEVHMDYIDKSLGSRAWKYQLVEALDGMNRKFACPYIIFYPVVSQDGMPFPVNKALKEMQGQAYDEEHAWRGNIVVGKYRDNPFTSMMDISMADFPILKNYLQMHGSPGQVRFMPQN</sequence>
<keyword evidence="2" id="KW-1185">Reference proteome</keyword>
<dbReference type="EMBL" id="MU806105">
    <property type="protein sequence ID" value="KAJ3839880.1"/>
    <property type="molecule type" value="Genomic_DNA"/>
</dbReference>